<dbReference type="GO" id="GO:0005886">
    <property type="term" value="C:plasma membrane"/>
    <property type="evidence" value="ECO:0007669"/>
    <property type="project" value="UniProtKB-SubCell"/>
</dbReference>
<dbReference type="InterPro" id="IPR038766">
    <property type="entry name" value="Membrane_comp_ABC_pdt"/>
</dbReference>
<reference evidence="8 9" key="1">
    <citation type="submission" date="2018-11" db="EMBL/GenBank/DDBJ databases">
        <title>Genomes From Bacteria Associated with the Canine Oral Cavity: a Test Case for Automated Genome-Based Taxonomic Assignment.</title>
        <authorList>
            <person name="Coil D.A."/>
            <person name="Jospin G."/>
            <person name="Darling A.E."/>
            <person name="Wallis C."/>
            <person name="Davis I.J."/>
            <person name="Harris S."/>
            <person name="Eisen J.A."/>
            <person name="Holcombe L.J."/>
            <person name="O'Flynn C."/>
        </authorList>
    </citation>
    <scope>NUCLEOTIDE SEQUENCE [LARGE SCALE GENOMIC DNA]</scope>
    <source>
        <strain evidence="8 9">OH2822_COT-296</strain>
    </source>
</reference>
<dbReference type="InterPro" id="IPR003838">
    <property type="entry name" value="ABC3_permease_C"/>
</dbReference>
<evidence type="ECO:0000259" key="7">
    <source>
        <dbReference type="Pfam" id="PF02687"/>
    </source>
</evidence>
<comment type="subcellular location">
    <subcellularLocation>
        <location evidence="1">Cell membrane</location>
        <topology evidence="1">Multi-pass membrane protein</topology>
    </subcellularLocation>
</comment>
<evidence type="ECO:0000256" key="6">
    <source>
        <dbReference type="SAM" id="Phobius"/>
    </source>
</evidence>
<keyword evidence="4 6" id="KW-1133">Transmembrane helix</keyword>
<dbReference type="PANTHER" id="PTHR30287:SF2">
    <property type="entry name" value="BLL1001 PROTEIN"/>
    <property type="match status" value="1"/>
</dbReference>
<organism evidence="8 9">
    <name type="scientific">Arachnia propionica</name>
    <dbReference type="NCBI Taxonomy" id="1750"/>
    <lineage>
        <taxon>Bacteria</taxon>
        <taxon>Bacillati</taxon>
        <taxon>Actinomycetota</taxon>
        <taxon>Actinomycetes</taxon>
        <taxon>Propionibacteriales</taxon>
        <taxon>Propionibacteriaceae</taxon>
        <taxon>Arachnia</taxon>
    </lineage>
</organism>
<dbReference type="Pfam" id="PF02687">
    <property type="entry name" value="FtsX"/>
    <property type="match status" value="2"/>
</dbReference>
<gene>
    <name evidence="8" type="ORF">EII35_13560</name>
</gene>
<dbReference type="AlphaFoldDB" id="A0A3P1WNP8"/>
<dbReference type="Proteomes" id="UP000280935">
    <property type="component" value="Unassembled WGS sequence"/>
</dbReference>
<feature type="domain" description="ABC3 transporter permease C-terminal" evidence="7">
    <location>
        <begin position="643"/>
        <end position="758"/>
    </location>
</feature>
<proteinExistence type="predicted"/>
<evidence type="ECO:0000256" key="5">
    <source>
        <dbReference type="ARBA" id="ARBA00023136"/>
    </source>
</evidence>
<feature type="transmembrane region" description="Helical" evidence="6">
    <location>
        <begin position="638"/>
        <end position="663"/>
    </location>
</feature>
<feature type="transmembrane region" description="Helical" evidence="6">
    <location>
        <begin position="689"/>
        <end position="714"/>
    </location>
</feature>
<feature type="transmembrane region" description="Helical" evidence="6">
    <location>
        <begin position="417"/>
        <end position="440"/>
    </location>
</feature>
<name>A0A3P1WNP8_9ACTN</name>
<evidence type="ECO:0000313" key="8">
    <source>
        <dbReference type="EMBL" id="RRD48269.1"/>
    </source>
</evidence>
<comment type="caution">
    <text evidence="8">The sequence shown here is derived from an EMBL/GenBank/DDBJ whole genome shotgun (WGS) entry which is preliminary data.</text>
</comment>
<keyword evidence="2" id="KW-1003">Cell membrane</keyword>
<feature type="transmembrane region" description="Helical" evidence="6">
    <location>
        <begin position="300"/>
        <end position="321"/>
    </location>
</feature>
<keyword evidence="5 6" id="KW-0472">Membrane</keyword>
<dbReference type="EMBL" id="RQYT01000046">
    <property type="protein sequence ID" value="RRD48269.1"/>
    <property type="molecule type" value="Genomic_DNA"/>
</dbReference>
<keyword evidence="3 6" id="KW-0812">Transmembrane</keyword>
<feature type="transmembrane region" description="Helical" evidence="6">
    <location>
        <begin position="341"/>
        <end position="367"/>
    </location>
</feature>
<feature type="transmembrane region" description="Helical" evidence="6">
    <location>
        <begin position="246"/>
        <end position="266"/>
    </location>
</feature>
<feature type="domain" description="ABC3 transporter permease C-terminal" evidence="7">
    <location>
        <begin position="254"/>
        <end position="369"/>
    </location>
</feature>
<dbReference type="PANTHER" id="PTHR30287">
    <property type="entry name" value="MEMBRANE COMPONENT OF PREDICTED ABC SUPERFAMILY METABOLITE UPTAKE TRANSPORTER"/>
    <property type="match status" value="1"/>
</dbReference>
<sequence length="768" mass="83633">MVMRMLAGLILARRNLRKRFGQLSVLFLLLTLTSGLIYSALLVIFTYGSHFDRLATETKAQSAYRVVWPEQADVAENSIAQDARVQGHELVAVKGGRGSIRFGSHDFDGLILLQDRDEEAQFGHPRKVREAPTSYESPVWVPLSFETQGGYELGDEIKVDFSEREYVFQIQGFVEVVHGGSGSFFLWIGGEQFRQLEGLTELRIVQAVGADSIEVDRALEEALDGAGLAWNNLQDVKENLLIGARLVAALMVGLAVLLVGISFVLARFVMKSLILEDSAAIGVLRASGYTSGMVMRQLSFSYVLLAFVAAVAGMLGSIALFGRLESLLSSQSGLNWKGAIVPWLVGVVLLSTVVIFAFTAMGAAIGLRRVGVVELLRGRGRLNVRRWRGGSRLSRSLLPLSMAMGFRMARQHVAQNIVVGVTAVTLSFSAAFILCLATGVSDRENVLNRINGDLPDVRMALNESVDMADIQKSVLSMSGVSNVLLTHSEVQETDSGRILFQVTEDPGDYRFNPVYEGDLPREADEIVVGHGLAAKEGLRPGDIHTVSLGGVTSNYRVTGIATGMRFAGVFVILTGDAYRRLQPEFQYSSLSVYLVDPAESGKYIGELSNVFKEKIRTLIDVRSGIEVELSTYLDRLPALVFGMVILAMFMVALVIVLIVSAMISKLRLELGVKKALGFTQGNLMKQVEFAFLPVVFGSTLLGTGLAVVLASPLFEFLLGLTGIRGFPLNPPVPWIAFLGAGICGFAWLVTWAVGQRMRGIVPRELLTE</sequence>
<evidence type="ECO:0000256" key="1">
    <source>
        <dbReference type="ARBA" id="ARBA00004651"/>
    </source>
</evidence>
<evidence type="ECO:0000256" key="3">
    <source>
        <dbReference type="ARBA" id="ARBA00022692"/>
    </source>
</evidence>
<dbReference type="OrthoDB" id="9761168at2"/>
<evidence type="ECO:0000313" key="9">
    <source>
        <dbReference type="Proteomes" id="UP000280935"/>
    </source>
</evidence>
<protein>
    <submittedName>
        <fullName evidence="8">ABC transporter permease</fullName>
    </submittedName>
</protein>
<feature type="transmembrane region" description="Helical" evidence="6">
    <location>
        <begin position="734"/>
        <end position="753"/>
    </location>
</feature>
<evidence type="ECO:0000256" key="4">
    <source>
        <dbReference type="ARBA" id="ARBA00022989"/>
    </source>
</evidence>
<evidence type="ECO:0000256" key="2">
    <source>
        <dbReference type="ARBA" id="ARBA00022475"/>
    </source>
</evidence>
<accession>A0A3P1WNP8</accession>